<keyword evidence="8" id="KW-1185">Reference proteome</keyword>
<dbReference type="GO" id="GO:0005759">
    <property type="term" value="C:mitochondrial matrix"/>
    <property type="evidence" value="ECO:0007669"/>
    <property type="project" value="TreeGrafter"/>
</dbReference>
<dbReference type="PANTHER" id="PTHR31399">
    <property type="entry name" value="DNA-DIRECTED PRIMASE / POLYMERASE PROTEIN"/>
    <property type="match status" value="1"/>
</dbReference>
<gene>
    <name evidence="9" type="primary">LOC117647342</name>
</gene>
<dbReference type="InParanoid" id="A0A6P8ZBC0"/>
<dbReference type="OrthoDB" id="5988181at2759"/>
<dbReference type="GO" id="GO:0003887">
    <property type="term" value="F:DNA-directed DNA polymerase activity"/>
    <property type="evidence" value="ECO:0007669"/>
    <property type="project" value="UniProtKB-KW"/>
</dbReference>
<reference evidence="9" key="1">
    <citation type="submission" date="2025-08" db="UniProtKB">
        <authorList>
            <consortium name="RefSeq"/>
        </authorList>
    </citation>
    <scope>IDENTIFICATION</scope>
    <source>
        <tissue evidence="9">Total insect</tissue>
    </source>
</reference>
<proteinExistence type="inferred from homology"/>
<organism evidence="9">
    <name type="scientific">Thrips palmi</name>
    <name type="common">Melon thrips</name>
    <dbReference type="NCBI Taxonomy" id="161013"/>
    <lineage>
        <taxon>Eukaryota</taxon>
        <taxon>Metazoa</taxon>
        <taxon>Ecdysozoa</taxon>
        <taxon>Arthropoda</taxon>
        <taxon>Hexapoda</taxon>
        <taxon>Insecta</taxon>
        <taxon>Pterygota</taxon>
        <taxon>Neoptera</taxon>
        <taxon>Paraneoptera</taxon>
        <taxon>Thysanoptera</taxon>
        <taxon>Terebrantia</taxon>
        <taxon>Thripoidea</taxon>
        <taxon>Thripidae</taxon>
        <taxon>Thrips</taxon>
    </lineage>
</organism>
<evidence type="ECO:0000313" key="8">
    <source>
        <dbReference type="Proteomes" id="UP000515158"/>
    </source>
</evidence>
<evidence type="ECO:0000256" key="7">
    <source>
        <dbReference type="ARBA" id="ARBA00047303"/>
    </source>
</evidence>
<dbReference type="GO" id="GO:0009411">
    <property type="term" value="P:response to UV"/>
    <property type="evidence" value="ECO:0007669"/>
    <property type="project" value="TreeGrafter"/>
</dbReference>
<dbReference type="GO" id="GO:0003682">
    <property type="term" value="F:chromatin binding"/>
    <property type="evidence" value="ECO:0007669"/>
    <property type="project" value="TreeGrafter"/>
</dbReference>
<dbReference type="GO" id="GO:0031297">
    <property type="term" value="P:replication fork processing"/>
    <property type="evidence" value="ECO:0007669"/>
    <property type="project" value="TreeGrafter"/>
</dbReference>
<dbReference type="EC" id="2.7.7.7" evidence="2"/>
<evidence type="ECO:0000313" key="9">
    <source>
        <dbReference type="RefSeq" id="XP_034244952.1"/>
    </source>
</evidence>
<comment type="similarity">
    <text evidence="1">Belongs to the eukaryotic-type primase small subunit family.</text>
</comment>
<evidence type="ECO:0000256" key="2">
    <source>
        <dbReference type="ARBA" id="ARBA00012417"/>
    </source>
</evidence>
<dbReference type="KEGG" id="tpal:117647342"/>
<comment type="catalytic activity">
    <reaction evidence="7">
        <text>DNA(n) + a 2'-deoxyribonucleoside 5'-triphosphate = DNA(n+1) + diphosphate</text>
        <dbReference type="Rhea" id="RHEA:22508"/>
        <dbReference type="Rhea" id="RHEA-COMP:17339"/>
        <dbReference type="Rhea" id="RHEA-COMP:17340"/>
        <dbReference type="ChEBI" id="CHEBI:33019"/>
        <dbReference type="ChEBI" id="CHEBI:61560"/>
        <dbReference type="ChEBI" id="CHEBI:173112"/>
        <dbReference type="EC" id="2.7.7.7"/>
    </reaction>
    <physiologicalReaction direction="left-to-right" evidence="7">
        <dbReference type="Rhea" id="RHEA:22509"/>
    </physiologicalReaction>
</comment>
<dbReference type="AlphaFoldDB" id="A0A6P8ZBC0"/>
<dbReference type="InterPro" id="IPR044917">
    <property type="entry name" value="PRIMPOL"/>
</dbReference>
<protein>
    <recommendedName>
        <fullName evidence="4">DNA-directed primase/polymerase protein</fullName>
        <ecNumber evidence="6">2.7.7.102</ecNumber>
        <ecNumber evidence="2">2.7.7.7</ecNumber>
    </recommendedName>
</protein>
<sequence>MSSAQSPTVDPLLFYKSSPSSSKYGSAVGVGSAFPPEVEVPRWLRSLSEGPTNLWRVFLKQNDALAFSQRHGDGLMTFAFQDKDGTRRFLSAHPVFFWFYDNNHKLPQDRCTFEVITEGAVCKLYFDLEFEKAHNKEHCGVRMTDTFIKIVSHFLKEEFDVSCARSNVLDLDSTTDVKFSRHLVYQLPKIYFRDNYNVGNFVRMICNKLRLVMHSQPALHDFCVKLGLPEGDVQGLFVADKHGVMKTFCDEAVYTKNRHFRVYKSTKWKKNSPLLLSQENQYQPVLLGRQRLAEKQLFLDSLITYIGETPQDFTILEFGTQQKMYVVESVSKLPECPVVSEGVRSPHPVVDRFVQRLVSPGLIRRSTYSSSLNRIVYDISGNRFCVNVGRQHKSNNVYYVVDLSRFYYYQKCHDPDCSGFQSKEECLPPEIVFMLENEGDTLFESLSVMSDKELFDTWSAVNCAAELEESLGQDDSLEPFPEFGMSDTELLNSTAELEANDI</sequence>
<dbReference type="GO" id="GO:0005634">
    <property type="term" value="C:nucleus"/>
    <property type="evidence" value="ECO:0007669"/>
    <property type="project" value="TreeGrafter"/>
</dbReference>
<evidence type="ECO:0000256" key="6">
    <source>
        <dbReference type="ARBA" id="ARBA00044768"/>
    </source>
</evidence>
<keyword evidence="3" id="KW-0808">Transferase</keyword>
<keyword evidence="3" id="KW-0239">DNA-directed DNA polymerase</keyword>
<dbReference type="GO" id="GO:0006264">
    <property type="term" value="P:mitochondrial DNA replication"/>
    <property type="evidence" value="ECO:0007669"/>
    <property type="project" value="TreeGrafter"/>
</dbReference>
<dbReference type="Pfam" id="PF03121">
    <property type="entry name" value="Herpes_UL52"/>
    <property type="match status" value="1"/>
</dbReference>
<dbReference type="PANTHER" id="PTHR31399:SF0">
    <property type="entry name" value="DNA-DIRECTED PRIMASE_POLYMERASE PROTEIN"/>
    <property type="match status" value="1"/>
</dbReference>
<evidence type="ECO:0000256" key="5">
    <source>
        <dbReference type="ARBA" id="ARBA00044677"/>
    </source>
</evidence>
<dbReference type="GeneID" id="117647342"/>
<evidence type="ECO:0000256" key="4">
    <source>
        <dbReference type="ARBA" id="ARBA00026139"/>
    </source>
</evidence>
<dbReference type="EC" id="2.7.7.102" evidence="6"/>
<dbReference type="GO" id="GO:0042276">
    <property type="term" value="P:error-prone translesion synthesis"/>
    <property type="evidence" value="ECO:0007669"/>
    <property type="project" value="InterPro"/>
</dbReference>
<dbReference type="RefSeq" id="XP_034244952.1">
    <property type="nucleotide sequence ID" value="XM_034389061.1"/>
</dbReference>
<keyword evidence="3" id="KW-0548">Nucleotidyltransferase</keyword>
<accession>A0A6P8ZBC0</accession>
<evidence type="ECO:0000256" key="1">
    <source>
        <dbReference type="ARBA" id="ARBA00009762"/>
    </source>
</evidence>
<name>A0A6P8ZBC0_THRPL</name>
<dbReference type="Proteomes" id="UP000515158">
    <property type="component" value="Unplaced"/>
</dbReference>
<evidence type="ECO:0000256" key="3">
    <source>
        <dbReference type="ARBA" id="ARBA00022932"/>
    </source>
</evidence>
<comment type="catalytic activity">
    <reaction evidence="5">
        <text>ssDNA + n NTP = ssDNA/pppN(pN)n-1 hybrid + (n-1) diphosphate.</text>
        <dbReference type="EC" id="2.7.7.102"/>
    </reaction>
</comment>